<protein>
    <recommendedName>
        <fullName evidence="3">Transposase</fullName>
    </recommendedName>
</protein>
<evidence type="ECO:0000313" key="2">
    <source>
        <dbReference type="Proteomes" id="UP000629911"/>
    </source>
</evidence>
<dbReference type="EMBL" id="BMTZ01000005">
    <property type="protein sequence ID" value="GGT47445.1"/>
    <property type="molecule type" value="Genomic_DNA"/>
</dbReference>
<evidence type="ECO:0008006" key="3">
    <source>
        <dbReference type="Google" id="ProtNLM"/>
    </source>
</evidence>
<accession>A0ABQ2TZP8</accession>
<proteinExistence type="predicted"/>
<organism evidence="1 2">
    <name type="scientific">Streptomyces variabilis</name>
    <dbReference type="NCBI Taxonomy" id="67372"/>
    <lineage>
        <taxon>Bacteria</taxon>
        <taxon>Bacillati</taxon>
        <taxon>Actinomycetota</taxon>
        <taxon>Actinomycetes</taxon>
        <taxon>Kitasatosporales</taxon>
        <taxon>Streptomycetaceae</taxon>
        <taxon>Streptomyces</taxon>
        <taxon>Streptomyces griseoincarnatus group</taxon>
    </lineage>
</organism>
<name>A0ABQ2TZP8_9ACTN</name>
<reference evidence="2" key="1">
    <citation type="journal article" date="2019" name="Int. J. Syst. Evol. Microbiol.">
        <title>The Global Catalogue of Microorganisms (GCM) 10K type strain sequencing project: providing services to taxonomists for standard genome sequencing and annotation.</title>
        <authorList>
            <consortium name="The Broad Institute Genomics Platform"/>
            <consortium name="The Broad Institute Genome Sequencing Center for Infectious Disease"/>
            <person name="Wu L."/>
            <person name="Ma J."/>
        </authorList>
    </citation>
    <scope>NUCLEOTIDE SEQUENCE [LARGE SCALE GENOMIC DNA]</scope>
    <source>
        <strain evidence="2">JCM 4422</strain>
    </source>
</reference>
<keyword evidence="2" id="KW-1185">Reference proteome</keyword>
<gene>
    <name evidence="1" type="ORF">GCM10010287_21240</name>
</gene>
<comment type="caution">
    <text evidence="1">The sequence shown here is derived from an EMBL/GenBank/DDBJ whole genome shotgun (WGS) entry which is preliminary data.</text>
</comment>
<dbReference type="Proteomes" id="UP000629911">
    <property type="component" value="Unassembled WGS sequence"/>
</dbReference>
<sequence length="106" mass="11819">MNVRTSRMRSTSYSVAHLIRSSCVAGLAHGSDREGIPRRNAVKRCFNDLKHFRGVATRYDRTATSSYEAAVGLASFLLRVRSVWRRYILAMAVHACSLSGRSVSRA</sequence>
<evidence type="ECO:0000313" key="1">
    <source>
        <dbReference type="EMBL" id="GGT47445.1"/>
    </source>
</evidence>